<dbReference type="Proteomes" id="UP000001861">
    <property type="component" value="Unassembled WGS sequence"/>
</dbReference>
<proteinExistence type="predicted"/>
<comment type="caution">
    <text evidence="2">The sequence shown here is derived from an EMBL/GenBank/DDBJ whole genome shotgun (WGS) entry which is preliminary data.</text>
</comment>
<feature type="compositionally biased region" description="Polar residues" evidence="1">
    <location>
        <begin position="195"/>
        <end position="206"/>
    </location>
</feature>
<sequence length="206" mass="22721">MATNDDTATRVVVLSAEREWRFECSRLTETVAPVIARNSLPGAHLNFQLPRPVRHDAHQFRQPRMEGQPNAPVGSTTNDSATDRCSRLGFGEGCMAGRGLYGANSGFRTQVGRAKRLPEQLEQHGKAAVYMERMSSDLCPPKSMSINVIFFGEQPLKPVQRHIKDDIAPYHYGGKLASLDGQGPRAHAHWPGTGIPTSHPRSWLSP</sequence>
<evidence type="ECO:0000313" key="2">
    <source>
        <dbReference type="EMBL" id="EAU89157.2"/>
    </source>
</evidence>
<gene>
    <name evidence="2" type="ORF">CC1G_08564</name>
</gene>
<dbReference type="HOGENOM" id="CLU_1331899_0_0_1"/>
<dbReference type="RefSeq" id="XP_001832614.2">
    <property type="nucleotide sequence ID" value="XM_001832562.2"/>
</dbReference>
<organism evidence="2 3">
    <name type="scientific">Coprinopsis cinerea (strain Okayama-7 / 130 / ATCC MYA-4618 / FGSC 9003)</name>
    <name type="common">Inky cap fungus</name>
    <name type="synonym">Hormographiella aspergillata</name>
    <dbReference type="NCBI Taxonomy" id="240176"/>
    <lineage>
        <taxon>Eukaryota</taxon>
        <taxon>Fungi</taxon>
        <taxon>Dikarya</taxon>
        <taxon>Basidiomycota</taxon>
        <taxon>Agaricomycotina</taxon>
        <taxon>Agaricomycetes</taxon>
        <taxon>Agaricomycetidae</taxon>
        <taxon>Agaricales</taxon>
        <taxon>Agaricineae</taxon>
        <taxon>Psathyrellaceae</taxon>
        <taxon>Coprinopsis</taxon>
    </lineage>
</organism>
<keyword evidence="3" id="KW-1185">Reference proteome</keyword>
<reference evidence="2 3" key="1">
    <citation type="journal article" date="2010" name="Proc. Natl. Acad. Sci. U.S.A.">
        <title>Insights into evolution of multicellular fungi from the assembled chromosomes of the mushroom Coprinopsis cinerea (Coprinus cinereus).</title>
        <authorList>
            <person name="Stajich J.E."/>
            <person name="Wilke S.K."/>
            <person name="Ahren D."/>
            <person name="Au C.H."/>
            <person name="Birren B.W."/>
            <person name="Borodovsky M."/>
            <person name="Burns C."/>
            <person name="Canback B."/>
            <person name="Casselton L.A."/>
            <person name="Cheng C.K."/>
            <person name="Deng J."/>
            <person name="Dietrich F.S."/>
            <person name="Fargo D.C."/>
            <person name="Farman M.L."/>
            <person name="Gathman A.C."/>
            <person name="Goldberg J."/>
            <person name="Guigo R."/>
            <person name="Hoegger P.J."/>
            <person name="Hooker J.B."/>
            <person name="Huggins A."/>
            <person name="James T.Y."/>
            <person name="Kamada T."/>
            <person name="Kilaru S."/>
            <person name="Kodira C."/>
            <person name="Kues U."/>
            <person name="Kupfer D."/>
            <person name="Kwan H.S."/>
            <person name="Lomsadze A."/>
            <person name="Li W."/>
            <person name="Lilly W.W."/>
            <person name="Ma L.J."/>
            <person name="Mackey A.J."/>
            <person name="Manning G."/>
            <person name="Martin F."/>
            <person name="Muraguchi H."/>
            <person name="Natvig D.O."/>
            <person name="Palmerini H."/>
            <person name="Ramesh M.A."/>
            <person name="Rehmeyer C.J."/>
            <person name="Roe B.A."/>
            <person name="Shenoy N."/>
            <person name="Stanke M."/>
            <person name="Ter-Hovhannisyan V."/>
            <person name="Tunlid A."/>
            <person name="Velagapudi R."/>
            <person name="Vision T.J."/>
            <person name="Zeng Q."/>
            <person name="Zolan M.E."/>
            <person name="Pukkila P.J."/>
        </authorList>
    </citation>
    <scope>NUCLEOTIDE SEQUENCE [LARGE SCALE GENOMIC DNA]</scope>
    <source>
        <strain evidence="3">Okayama-7 / 130 / ATCC MYA-4618 / FGSC 9003</strain>
    </source>
</reference>
<feature type="region of interest" description="Disordered" evidence="1">
    <location>
        <begin position="182"/>
        <end position="206"/>
    </location>
</feature>
<evidence type="ECO:0000256" key="1">
    <source>
        <dbReference type="SAM" id="MobiDB-lite"/>
    </source>
</evidence>
<name>A8NCS2_COPC7</name>
<accession>A8NCS2</accession>
<dbReference type="VEuPathDB" id="FungiDB:CC1G_08564"/>
<dbReference type="AlphaFoldDB" id="A8NCS2"/>
<dbReference type="KEGG" id="cci:CC1G_08564"/>
<dbReference type="GeneID" id="6009109"/>
<evidence type="ECO:0000313" key="3">
    <source>
        <dbReference type="Proteomes" id="UP000001861"/>
    </source>
</evidence>
<protein>
    <submittedName>
        <fullName evidence="2">Uncharacterized protein</fullName>
    </submittedName>
</protein>
<dbReference type="EMBL" id="AACS02000009">
    <property type="protein sequence ID" value="EAU89157.2"/>
    <property type="molecule type" value="Genomic_DNA"/>
</dbReference>
<dbReference type="InParanoid" id="A8NCS2"/>